<dbReference type="KEGG" id="osn:115218437"/>
<evidence type="ECO:0000256" key="8">
    <source>
        <dbReference type="ARBA" id="ARBA00022989"/>
    </source>
</evidence>
<dbReference type="Proteomes" id="UP000515154">
    <property type="component" value="Linkage group LG13"/>
</dbReference>
<dbReference type="GO" id="GO:0005886">
    <property type="term" value="C:plasma membrane"/>
    <property type="evidence" value="ECO:0007669"/>
    <property type="project" value="UniProtKB-SubCell"/>
</dbReference>
<feature type="domain" description="Cadherin" evidence="15">
    <location>
        <begin position="359"/>
        <end position="462"/>
    </location>
</feature>
<evidence type="ECO:0000256" key="6">
    <source>
        <dbReference type="ARBA" id="ARBA00022837"/>
    </source>
</evidence>
<feature type="compositionally biased region" description="Polar residues" evidence="12">
    <location>
        <begin position="864"/>
        <end position="874"/>
    </location>
</feature>
<feature type="compositionally biased region" description="Basic and acidic residues" evidence="12">
    <location>
        <begin position="827"/>
        <end position="846"/>
    </location>
</feature>
<feature type="transmembrane region" description="Helical" evidence="13">
    <location>
        <begin position="792"/>
        <end position="816"/>
    </location>
</feature>
<feature type="compositionally biased region" description="Polar residues" evidence="12">
    <location>
        <begin position="1039"/>
        <end position="1054"/>
    </location>
</feature>
<evidence type="ECO:0000256" key="3">
    <source>
        <dbReference type="ARBA" id="ARBA00022692"/>
    </source>
</evidence>
<dbReference type="RefSeq" id="XP_036364164.1">
    <property type="nucleotide sequence ID" value="XM_036508271.1"/>
</dbReference>
<dbReference type="FunFam" id="2.60.40.60:FF:000020">
    <property type="entry name" value="Dachsous cadherin-related 1b"/>
    <property type="match status" value="1"/>
</dbReference>
<accession>A0A7E6FB37</accession>
<evidence type="ECO:0000256" key="13">
    <source>
        <dbReference type="SAM" id="Phobius"/>
    </source>
</evidence>
<dbReference type="SUPFAM" id="SSF49313">
    <property type="entry name" value="Cadherin-like"/>
    <property type="match status" value="7"/>
</dbReference>
<keyword evidence="6 11" id="KW-0106">Calcium</keyword>
<evidence type="ECO:0000313" key="18">
    <source>
        <dbReference type="RefSeq" id="XP_036364163.1"/>
    </source>
</evidence>
<evidence type="ECO:0000256" key="5">
    <source>
        <dbReference type="ARBA" id="ARBA00022737"/>
    </source>
</evidence>
<dbReference type="PRINTS" id="PR00205">
    <property type="entry name" value="CADHERIN"/>
</dbReference>
<feature type="region of interest" description="Disordered" evidence="12">
    <location>
        <begin position="1074"/>
        <end position="1096"/>
    </location>
</feature>
<dbReference type="SMART" id="SM00112">
    <property type="entry name" value="CA"/>
    <property type="match status" value="7"/>
</dbReference>
<evidence type="ECO:0000256" key="1">
    <source>
        <dbReference type="ARBA" id="ARBA00004251"/>
    </source>
</evidence>
<dbReference type="Pfam" id="PF00028">
    <property type="entry name" value="Cadherin"/>
    <property type="match status" value="6"/>
</dbReference>
<dbReference type="InterPro" id="IPR002126">
    <property type="entry name" value="Cadherin-like_dom"/>
</dbReference>
<dbReference type="RefSeq" id="XP_036364162.1">
    <property type="nucleotide sequence ID" value="XM_036508269.1"/>
</dbReference>
<dbReference type="InterPro" id="IPR013164">
    <property type="entry name" value="Cadherin_N"/>
</dbReference>
<sequence>MCNNMSVKFISFSLIFWGLQLFASALRELNFHVLEETAEGTYVGNVAKAFTRPTHGDYLFKFLTQGNQYTNLFHIGTNSGIITTAVPIDREHICDNDMGGHTCIVTVSVAVQSSSDPRFLDMMNIKINIDDINDNAPLFDKDEIALEISESTPANTKFPIEDAYDLDTGIDNSIKYYILLNDRDKFTLLQENGFLDGLQLKQKLDHEDQEFYQLVIVAKDNGTPQRSGNVVVNITVLDANDNAPKFDKKSYTVYIHENRSILSTILTLHAEDLDSGPNGQVGYKLHHRTSSKIKEIFDVNQTTGEIHLISRVDYEDRPRYSFNVIAYDHGAIVQSSTASVNVYVVDVNDNKPEIIINLLSLGYAANVSESASKGKFIAHVSINDRDQDQNGNVSCSVNDHHFSLQIFSIKTYKVVVAKPLDFEKTSVHNVSIRCHDHGTPQLHSEKSFLVIVADKNDNPPVFEQTLIKTPITENNNFHDYVTKVTAKDNDTGINSEIHYELHHDAHSWFNIDHRTGVITANKQFDREQNAEIKFRVLAIDSGSPPLTGTATVHLNILDINDEAPQFKSGYYKFHVKEDQEPFTYIGRVDAQDLDHGENGRIRYWISKNYEAPQLFMVTDGVLKTKARLSRMKDQRYDFLVVAADHGKKPLSSSASVTVIVDDVNDNYPYIIYPSDTNNTISVIYDMTPVDRPISRVVALDDDEGENAMLSYFLKSTPETAGLFRINHTSGEIMLIKDSDIRIFSKSYKLPIVVKDHGKPPKSTSAILIVMMILSNSTELPYGNSTPDGERNLTIVIVLAAVTVVLATCIVITICIIKKVDQNRRRYPAKMHEDARRKSDSSPDSDRQKHKKEVSFSLDGADPTSKGSANSLASNTTVKNPGAFFAPDLPSLQPPENWRNQIGGGDSLLHSPGGDSIISNGRHLGTFTGRKNHSNLPSPATSSLVSYAPMEDQNDLGLNSCTTTITTVSENNTANNGAPNTTNITTTNNNNTSTNTVNTSNLSTPTNTTSTTPLTPTTDKNVPNFATPGSPATSTTTTPNVTNLKENSVRATNVANGPKEGKYKTLLHLAKMEDTYSENSGETGASDSGRGGSEEDVQLNRTPYQNSKSDAHLQSLLHQDDLKGTHVPTEASFDEENGDNPGEVRRVPNLRTFRPNHCPKTLNGDILSNTSSTESDKLSAKTPPPKRPTFKYCVSNSLDSPYGGPATVPRATNLTGLRYTLTENCKEYPYNDISAAMLPASDSDSMASDSYVLHHPDSGSQIQKYILKDVIV</sequence>
<dbReference type="AlphaFoldDB" id="A0A7E6FB37"/>
<feature type="compositionally biased region" description="Polar residues" evidence="12">
    <location>
        <begin position="1076"/>
        <end position="1085"/>
    </location>
</feature>
<evidence type="ECO:0000256" key="12">
    <source>
        <dbReference type="SAM" id="MobiDB-lite"/>
    </source>
</evidence>
<evidence type="ECO:0000256" key="4">
    <source>
        <dbReference type="ARBA" id="ARBA00022729"/>
    </source>
</evidence>
<dbReference type="FunFam" id="2.60.40.60:FF:000002">
    <property type="entry name" value="Protocadherin alpha 2"/>
    <property type="match status" value="1"/>
</dbReference>
<dbReference type="RefSeq" id="XP_036364163.1">
    <property type="nucleotide sequence ID" value="XM_036508270.1"/>
</dbReference>
<dbReference type="PANTHER" id="PTHR24028">
    <property type="entry name" value="CADHERIN-87A"/>
    <property type="match status" value="1"/>
</dbReference>
<feature type="region of interest" description="Disordered" evidence="12">
    <location>
        <begin position="1127"/>
        <end position="1146"/>
    </location>
</feature>
<evidence type="ECO:0000313" key="17">
    <source>
        <dbReference type="RefSeq" id="XP_036364162.1"/>
    </source>
</evidence>
<keyword evidence="10" id="KW-0325">Glycoprotein</keyword>
<dbReference type="FunFam" id="2.60.40.60:FF:000007">
    <property type="entry name" value="Protocadherin alpha 2"/>
    <property type="match status" value="1"/>
</dbReference>
<dbReference type="CDD" id="cd11304">
    <property type="entry name" value="Cadherin_repeat"/>
    <property type="match status" value="7"/>
</dbReference>
<feature type="signal peptide" evidence="14">
    <location>
        <begin position="1"/>
        <end position="25"/>
    </location>
</feature>
<feature type="domain" description="Cadherin" evidence="15">
    <location>
        <begin position="683"/>
        <end position="782"/>
    </location>
</feature>
<feature type="domain" description="Cadherin" evidence="15">
    <location>
        <begin position="463"/>
        <end position="566"/>
    </location>
</feature>
<keyword evidence="8 13" id="KW-1133">Transmembrane helix</keyword>
<reference evidence="17 18" key="1">
    <citation type="submission" date="2025-08" db="UniProtKB">
        <authorList>
            <consortium name="RefSeq"/>
        </authorList>
    </citation>
    <scope>IDENTIFICATION</scope>
</reference>
<dbReference type="FunFam" id="2.60.40.60:FF:000004">
    <property type="entry name" value="Protocadherin 1 gamma 2"/>
    <property type="match status" value="1"/>
</dbReference>
<comment type="subcellular location">
    <subcellularLocation>
        <location evidence="1">Cell membrane</location>
        <topology evidence="1">Single-pass type I membrane protein</topology>
    </subcellularLocation>
</comment>
<gene>
    <name evidence="17 18 19 20" type="primary">LOC115218437</name>
</gene>
<dbReference type="PROSITE" id="PS50268">
    <property type="entry name" value="CADHERIN_2"/>
    <property type="match status" value="7"/>
</dbReference>
<dbReference type="Gene3D" id="2.60.40.60">
    <property type="entry name" value="Cadherins"/>
    <property type="match status" value="7"/>
</dbReference>
<keyword evidence="7" id="KW-0130">Cell adhesion</keyword>
<feature type="domain" description="Cadherin" evidence="15">
    <location>
        <begin position="140"/>
        <end position="246"/>
    </location>
</feature>
<feature type="compositionally biased region" description="Low complexity" evidence="12">
    <location>
        <begin position="1025"/>
        <end position="1038"/>
    </location>
</feature>
<evidence type="ECO:0000256" key="11">
    <source>
        <dbReference type="PROSITE-ProRule" id="PRU00043"/>
    </source>
</evidence>
<dbReference type="RefSeq" id="XP_036364165.1">
    <property type="nucleotide sequence ID" value="XM_036508272.1"/>
</dbReference>
<evidence type="ECO:0000313" key="16">
    <source>
        <dbReference type="Proteomes" id="UP000515154"/>
    </source>
</evidence>
<feature type="compositionally biased region" description="Low complexity" evidence="12">
    <location>
        <begin position="969"/>
        <end position="1017"/>
    </location>
</feature>
<keyword evidence="5" id="KW-0677">Repeat</keyword>
<dbReference type="PROSITE" id="PS00232">
    <property type="entry name" value="CADHERIN_1"/>
    <property type="match status" value="3"/>
</dbReference>
<feature type="domain" description="Cadherin" evidence="15">
    <location>
        <begin position="567"/>
        <end position="670"/>
    </location>
</feature>
<feature type="domain" description="Cadherin" evidence="15">
    <location>
        <begin position="25"/>
        <end position="139"/>
    </location>
</feature>
<evidence type="ECO:0000256" key="2">
    <source>
        <dbReference type="ARBA" id="ARBA00022475"/>
    </source>
</evidence>
<keyword evidence="16" id="KW-1185">Reference proteome</keyword>
<dbReference type="PANTHER" id="PTHR24028:SF146">
    <property type="entry name" value="CADHERIN 96CB, ISOFORM D-RELATED"/>
    <property type="match status" value="1"/>
</dbReference>
<keyword evidence="3 13" id="KW-0812">Transmembrane</keyword>
<dbReference type="GO" id="GO:0007156">
    <property type="term" value="P:homophilic cell adhesion via plasma membrane adhesion molecules"/>
    <property type="evidence" value="ECO:0007669"/>
    <property type="project" value="InterPro"/>
</dbReference>
<keyword evidence="4 14" id="KW-0732">Signal</keyword>
<evidence type="ECO:0000259" key="15">
    <source>
        <dbReference type="PROSITE" id="PS50268"/>
    </source>
</evidence>
<dbReference type="FunFam" id="2.60.40.60:FF:000092">
    <property type="entry name" value="Protocadherin 8"/>
    <property type="match status" value="1"/>
</dbReference>
<keyword evidence="2" id="KW-1003">Cell membrane</keyword>
<feature type="region of interest" description="Disordered" evidence="12">
    <location>
        <begin position="1151"/>
        <end position="1188"/>
    </location>
</feature>
<organism evidence="16 17">
    <name type="scientific">Octopus sinensis</name>
    <name type="common">East Asian common octopus</name>
    <dbReference type="NCBI Taxonomy" id="2607531"/>
    <lineage>
        <taxon>Eukaryota</taxon>
        <taxon>Metazoa</taxon>
        <taxon>Spiralia</taxon>
        <taxon>Lophotrochozoa</taxon>
        <taxon>Mollusca</taxon>
        <taxon>Cephalopoda</taxon>
        <taxon>Coleoidea</taxon>
        <taxon>Octopodiformes</taxon>
        <taxon>Octopoda</taxon>
        <taxon>Incirrata</taxon>
        <taxon>Octopodidae</taxon>
        <taxon>Octopus</taxon>
    </lineage>
</organism>
<dbReference type="InterPro" id="IPR020894">
    <property type="entry name" value="Cadherin_CS"/>
</dbReference>
<dbReference type="GO" id="GO:0005509">
    <property type="term" value="F:calcium ion binding"/>
    <property type="evidence" value="ECO:0007669"/>
    <property type="project" value="UniProtKB-UniRule"/>
</dbReference>
<feature type="region of interest" description="Disordered" evidence="12">
    <location>
        <begin position="969"/>
        <end position="1058"/>
    </location>
</feature>
<feature type="chain" id="PRO_5045019850" evidence="14">
    <location>
        <begin position="26"/>
        <end position="1271"/>
    </location>
</feature>
<evidence type="ECO:0000256" key="9">
    <source>
        <dbReference type="ARBA" id="ARBA00023136"/>
    </source>
</evidence>
<evidence type="ECO:0000313" key="19">
    <source>
        <dbReference type="RefSeq" id="XP_036364164.1"/>
    </source>
</evidence>
<protein>
    <submittedName>
        <fullName evidence="17 18">Protocadherin-1 isoform X1</fullName>
    </submittedName>
</protein>
<feature type="region of interest" description="Disordered" evidence="12">
    <location>
        <begin position="827"/>
        <end position="874"/>
    </location>
</feature>
<keyword evidence="9 13" id="KW-0472">Membrane</keyword>
<evidence type="ECO:0000313" key="20">
    <source>
        <dbReference type="RefSeq" id="XP_036364165.1"/>
    </source>
</evidence>
<evidence type="ECO:0000256" key="14">
    <source>
        <dbReference type="SAM" id="SignalP"/>
    </source>
</evidence>
<evidence type="ECO:0000256" key="10">
    <source>
        <dbReference type="ARBA" id="ARBA00023180"/>
    </source>
</evidence>
<proteinExistence type="predicted"/>
<dbReference type="InterPro" id="IPR015919">
    <property type="entry name" value="Cadherin-like_sf"/>
</dbReference>
<feature type="domain" description="Cadherin" evidence="15">
    <location>
        <begin position="247"/>
        <end position="354"/>
    </location>
</feature>
<name>A0A7E6FB37_9MOLL</name>
<dbReference type="InterPro" id="IPR050174">
    <property type="entry name" value="Protocadherin/Cadherin-CA"/>
</dbReference>
<dbReference type="Pfam" id="PF08266">
    <property type="entry name" value="Cadherin_2"/>
    <property type="match status" value="1"/>
</dbReference>
<dbReference type="FunFam" id="2.60.40.60:FF:000350">
    <property type="entry name" value="Predicted protein"/>
    <property type="match status" value="1"/>
</dbReference>
<evidence type="ECO:0000256" key="7">
    <source>
        <dbReference type="ARBA" id="ARBA00022889"/>
    </source>
</evidence>